<dbReference type="InterPro" id="IPR008258">
    <property type="entry name" value="Transglycosylase_SLT_dom_1"/>
</dbReference>
<sequence>MKKLLLTIALISTNASAFCFEEAGRVFDVNPKLLKAIAFTESSMNPSAFNDKNRNGTADYGLMQINSTWFERLEAKGISRDVVINDPCTNVFVGAWILAQNFETSGETWLSVGAYNAGYSNRTEKARQKYIGIVQTNLARLNE</sequence>
<proteinExistence type="predicted"/>
<evidence type="ECO:0000259" key="2">
    <source>
        <dbReference type="Pfam" id="PF01464"/>
    </source>
</evidence>
<keyword evidence="1" id="KW-0732">Signal</keyword>
<accession>V5F416</accession>
<dbReference type="InterPro" id="IPR023346">
    <property type="entry name" value="Lysozyme-like_dom_sf"/>
</dbReference>
<dbReference type="OrthoDB" id="9808681at2"/>
<dbReference type="Proteomes" id="UP000017800">
    <property type="component" value="Unassembled WGS sequence"/>
</dbReference>
<gene>
    <name evidence="3" type="ORF">VHA01S_030_00190</name>
</gene>
<dbReference type="Pfam" id="PF01464">
    <property type="entry name" value="SLT"/>
    <property type="match status" value="1"/>
</dbReference>
<dbReference type="EMBL" id="BAUJ01000030">
    <property type="protein sequence ID" value="GAD89944.1"/>
    <property type="molecule type" value="Genomic_DNA"/>
</dbReference>
<reference evidence="3 4" key="1">
    <citation type="submission" date="2013-11" db="EMBL/GenBank/DDBJ databases">
        <title>Whole genome shotgun sequence of Vibrio halioticoli NBRC 102217.</title>
        <authorList>
            <person name="Isaki S."/>
            <person name="Kimura A."/>
            <person name="Ohji S."/>
            <person name="Hosoyama A."/>
            <person name="Fujita N."/>
            <person name="Hashimoto M."/>
            <person name="Hosoyama Y."/>
            <person name="Yamazoe A."/>
        </authorList>
    </citation>
    <scope>NUCLEOTIDE SEQUENCE [LARGE SCALE GENOMIC DNA]</scope>
    <source>
        <strain evidence="3 4">NBRC 102217</strain>
    </source>
</reference>
<comment type="caution">
    <text evidence="3">The sequence shown here is derived from an EMBL/GenBank/DDBJ whole genome shotgun (WGS) entry which is preliminary data.</text>
</comment>
<feature type="chain" id="PRO_5004732701" description="Transglycosylase SLT domain-containing protein" evidence="1">
    <location>
        <begin position="18"/>
        <end position="143"/>
    </location>
</feature>
<protein>
    <recommendedName>
        <fullName evidence="2">Transglycosylase SLT domain-containing protein</fullName>
    </recommendedName>
</protein>
<keyword evidence="4" id="KW-1185">Reference proteome</keyword>
<name>V5F416_9VIBR</name>
<organism evidence="3 4">
    <name type="scientific">Vibrio halioticoli NBRC 102217</name>
    <dbReference type="NCBI Taxonomy" id="1219072"/>
    <lineage>
        <taxon>Bacteria</taxon>
        <taxon>Pseudomonadati</taxon>
        <taxon>Pseudomonadota</taxon>
        <taxon>Gammaproteobacteria</taxon>
        <taxon>Vibrionales</taxon>
        <taxon>Vibrionaceae</taxon>
        <taxon>Vibrio</taxon>
    </lineage>
</organism>
<dbReference type="eggNOG" id="COG0741">
    <property type="taxonomic scope" value="Bacteria"/>
</dbReference>
<feature type="signal peptide" evidence="1">
    <location>
        <begin position="1"/>
        <end position="17"/>
    </location>
</feature>
<evidence type="ECO:0000313" key="4">
    <source>
        <dbReference type="Proteomes" id="UP000017800"/>
    </source>
</evidence>
<dbReference type="Gene3D" id="1.10.530.10">
    <property type="match status" value="1"/>
</dbReference>
<dbReference type="AlphaFoldDB" id="V5F416"/>
<evidence type="ECO:0000256" key="1">
    <source>
        <dbReference type="SAM" id="SignalP"/>
    </source>
</evidence>
<evidence type="ECO:0000313" key="3">
    <source>
        <dbReference type="EMBL" id="GAD89944.1"/>
    </source>
</evidence>
<feature type="domain" description="Transglycosylase SLT" evidence="2">
    <location>
        <begin position="19"/>
        <end position="130"/>
    </location>
</feature>
<dbReference type="RefSeq" id="WP_023404298.1">
    <property type="nucleotide sequence ID" value="NZ_BAUJ01000030.1"/>
</dbReference>
<dbReference type="SUPFAM" id="SSF53955">
    <property type="entry name" value="Lysozyme-like"/>
    <property type="match status" value="1"/>
</dbReference>
<dbReference type="CDD" id="cd13400">
    <property type="entry name" value="LT_IagB-like"/>
    <property type="match status" value="1"/>
</dbReference>